<reference evidence="1" key="1">
    <citation type="journal article" date="2014" name="Front. Microbiol.">
        <title>High frequency of phylogenetically diverse reductive dehalogenase-homologous genes in deep subseafloor sedimentary metagenomes.</title>
        <authorList>
            <person name="Kawai M."/>
            <person name="Futagami T."/>
            <person name="Toyoda A."/>
            <person name="Takaki Y."/>
            <person name="Nishi S."/>
            <person name="Hori S."/>
            <person name="Arai W."/>
            <person name="Tsubouchi T."/>
            <person name="Morono Y."/>
            <person name="Uchiyama I."/>
            <person name="Ito T."/>
            <person name="Fujiyama A."/>
            <person name="Inagaki F."/>
            <person name="Takami H."/>
        </authorList>
    </citation>
    <scope>NUCLEOTIDE SEQUENCE</scope>
    <source>
        <strain evidence="1">Expedition CK06-06</strain>
    </source>
</reference>
<gene>
    <name evidence="1" type="ORF">S01H4_48881</name>
</gene>
<dbReference type="EMBL" id="BART01027592">
    <property type="protein sequence ID" value="GAG94934.1"/>
    <property type="molecule type" value="Genomic_DNA"/>
</dbReference>
<protein>
    <submittedName>
        <fullName evidence="1">Uncharacterized protein</fullName>
    </submittedName>
</protein>
<accession>X1BG63</accession>
<comment type="caution">
    <text evidence="1">The sequence shown here is derived from an EMBL/GenBank/DDBJ whole genome shotgun (WGS) entry which is preliminary data.</text>
</comment>
<dbReference type="AlphaFoldDB" id="X1BG63"/>
<organism evidence="1">
    <name type="scientific">marine sediment metagenome</name>
    <dbReference type="NCBI Taxonomy" id="412755"/>
    <lineage>
        <taxon>unclassified sequences</taxon>
        <taxon>metagenomes</taxon>
        <taxon>ecological metagenomes</taxon>
    </lineage>
</organism>
<sequence>MKDSPEGLSLEEILRRYNAKEIVERRLLRLARNGQIRLKSNKYYIARPTMLWAARFLAALKYILLKRNVSLINLVMGLL</sequence>
<proteinExistence type="predicted"/>
<evidence type="ECO:0000313" key="1">
    <source>
        <dbReference type="EMBL" id="GAG94934.1"/>
    </source>
</evidence>
<name>X1BG63_9ZZZZ</name>